<proteinExistence type="predicted"/>
<gene>
    <name evidence="1" type="ORF">INT80_06445</name>
</gene>
<protein>
    <submittedName>
        <fullName evidence="1">Phage tail protein</fullName>
    </submittedName>
</protein>
<organism evidence="1">
    <name type="scientific">Gallibacterium anatis</name>
    <dbReference type="NCBI Taxonomy" id="750"/>
    <lineage>
        <taxon>Bacteria</taxon>
        <taxon>Pseudomonadati</taxon>
        <taxon>Pseudomonadota</taxon>
        <taxon>Gammaproteobacteria</taxon>
        <taxon>Pasteurellales</taxon>
        <taxon>Pasteurellaceae</taxon>
        <taxon>Gallibacterium</taxon>
    </lineage>
</organism>
<dbReference type="EMBL" id="JADION010000015">
    <property type="protein sequence ID" value="MBF4102563.1"/>
    <property type="molecule type" value="Genomic_DNA"/>
</dbReference>
<dbReference type="AlphaFoldDB" id="A0A930YAF4"/>
<sequence>MEMFKWCVRPKLTIENEPRRIVVQFKTGYAQSR</sequence>
<comment type="caution">
    <text evidence="1">The sequence shown here is derived from an EMBL/GenBank/DDBJ whole genome shotgun (WGS) entry which is preliminary data.</text>
</comment>
<accession>A0A930YAF4</accession>
<evidence type="ECO:0000313" key="1">
    <source>
        <dbReference type="EMBL" id="MBF4102563.1"/>
    </source>
</evidence>
<reference evidence="1" key="1">
    <citation type="submission" date="2020-11" db="EMBL/GenBank/DDBJ databases">
        <title>Gallibacterium anatis 1637, full genome, WGS.</title>
        <authorList>
            <person name="Laishevtcev A.I."/>
            <person name="Yakimova E.A."/>
            <person name="Petkovich D."/>
            <person name="Stepanova T.V."/>
            <person name="Kalendr R.S."/>
            <person name="Rubalsky E.O."/>
            <person name="Zulkarneev E.R."/>
            <person name="Aleshkin A.V."/>
        </authorList>
    </citation>
    <scope>NUCLEOTIDE SEQUENCE</scope>
    <source>
        <strain evidence="1">1637</strain>
    </source>
</reference>
<name>A0A930YAF4_9PAST</name>